<dbReference type="AlphaFoldDB" id="X1JZD1"/>
<comment type="caution">
    <text evidence="1">The sequence shown here is derived from an EMBL/GenBank/DDBJ whole genome shotgun (WGS) entry which is preliminary data.</text>
</comment>
<dbReference type="EMBL" id="BARU01031524">
    <property type="protein sequence ID" value="GAH75193.1"/>
    <property type="molecule type" value="Genomic_DNA"/>
</dbReference>
<sequence>MISAKSYEAETRILVRRLIGSPDLTGPRKIKILEAMDMIIMTAIFALGEEVYEDGP</sequence>
<organism evidence="1">
    <name type="scientific">marine sediment metagenome</name>
    <dbReference type="NCBI Taxonomy" id="412755"/>
    <lineage>
        <taxon>unclassified sequences</taxon>
        <taxon>metagenomes</taxon>
        <taxon>ecological metagenomes</taxon>
    </lineage>
</organism>
<evidence type="ECO:0000313" key="1">
    <source>
        <dbReference type="EMBL" id="GAH75193.1"/>
    </source>
</evidence>
<reference evidence="1" key="1">
    <citation type="journal article" date="2014" name="Front. Microbiol.">
        <title>High frequency of phylogenetically diverse reductive dehalogenase-homologous genes in deep subseafloor sedimentary metagenomes.</title>
        <authorList>
            <person name="Kawai M."/>
            <person name="Futagami T."/>
            <person name="Toyoda A."/>
            <person name="Takaki Y."/>
            <person name="Nishi S."/>
            <person name="Hori S."/>
            <person name="Arai W."/>
            <person name="Tsubouchi T."/>
            <person name="Morono Y."/>
            <person name="Uchiyama I."/>
            <person name="Ito T."/>
            <person name="Fujiyama A."/>
            <person name="Inagaki F."/>
            <person name="Takami H."/>
        </authorList>
    </citation>
    <scope>NUCLEOTIDE SEQUENCE</scope>
    <source>
        <strain evidence="1">Expedition CK06-06</strain>
    </source>
</reference>
<gene>
    <name evidence="1" type="ORF">S03H2_49849</name>
</gene>
<protein>
    <submittedName>
        <fullName evidence="1">Uncharacterized protein</fullName>
    </submittedName>
</protein>
<name>X1JZD1_9ZZZZ</name>
<proteinExistence type="predicted"/>
<accession>X1JZD1</accession>